<proteinExistence type="predicted"/>
<dbReference type="GO" id="GO:0005829">
    <property type="term" value="C:cytosol"/>
    <property type="evidence" value="ECO:0007669"/>
    <property type="project" value="TreeGrafter"/>
</dbReference>
<dbReference type="PANTHER" id="PTHR45726:SF3">
    <property type="entry name" value="LEUKOTRIENE A-4 HYDROLASE"/>
    <property type="match status" value="1"/>
</dbReference>
<dbReference type="PANTHER" id="PTHR45726">
    <property type="entry name" value="LEUKOTRIENE A-4 HYDROLASE"/>
    <property type="match status" value="1"/>
</dbReference>
<dbReference type="Proteomes" id="UP000322667">
    <property type="component" value="Chromosome D05"/>
</dbReference>
<dbReference type="InterPro" id="IPR034015">
    <property type="entry name" value="M1_LTA4H"/>
</dbReference>
<dbReference type="Gene3D" id="2.60.40.1730">
    <property type="entry name" value="tricorn interacting facor f3 domain"/>
    <property type="match status" value="1"/>
</dbReference>
<accession>A0A5D2L6D2</accession>
<dbReference type="InterPro" id="IPR042097">
    <property type="entry name" value="Aminopeptidase_N-like_N_sf"/>
</dbReference>
<protein>
    <submittedName>
        <fullName evidence="1">Uncharacterized protein</fullName>
    </submittedName>
</protein>
<name>A0A5D2L6D2_GOSTO</name>
<evidence type="ECO:0000313" key="1">
    <source>
        <dbReference type="EMBL" id="TYH74797.1"/>
    </source>
</evidence>
<evidence type="ECO:0000313" key="2">
    <source>
        <dbReference type="Proteomes" id="UP000322667"/>
    </source>
</evidence>
<reference evidence="1 2" key="1">
    <citation type="submission" date="2019-07" db="EMBL/GenBank/DDBJ databases">
        <title>WGS assembly of Gossypium tomentosum.</title>
        <authorList>
            <person name="Chen Z.J."/>
            <person name="Sreedasyam A."/>
            <person name="Ando A."/>
            <person name="Song Q."/>
            <person name="De L."/>
            <person name="Hulse-Kemp A."/>
            <person name="Ding M."/>
            <person name="Ye W."/>
            <person name="Kirkbride R."/>
            <person name="Jenkins J."/>
            <person name="Plott C."/>
            <person name="Lovell J."/>
            <person name="Lin Y.-M."/>
            <person name="Vaughn R."/>
            <person name="Liu B."/>
            <person name="Li W."/>
            <person name="Simpson S."/>
            <person name="Scheffler B."/>
            <person name="Saski C."/>
            <person name="Grover C."/>
            <person name="Hu G."/>
            <person name="Conover J."/>
            <person name="Carlson J."/>
            <person name="Shu S."/>
            <person name="Boston L."/>
            <person name="Williams M."/>
            <person name="Peterson D."/>
            <person name="Mcgee K."/>
            <person name="Jones D."/>
            <person name="Wendel J."/>
            <person name="Stelly D."/>
            <person name="Grimwood J."/>
            <person name="Schmutz J."/>
        </authorList>
    </citation>
    <scope>NUCLEOTIDE SEQUENCE [LARGE SCALE GENOMIC DNA]</scope>
    <source>
        <strain evidence="1">7179.01</strain>
    </source>
</reference>
<gene>
    <name evidence="1" type="ORF">ES332_D05G427800v1</name>
</gene>
<dbReference type="EMBL" id="CM017627">
    <property type="protein sequence ID" value="TYH74797.1"/>
    <property type="molecule type" value="Genomic_DNA"/>
</dbReference>
<keyword evidence="2" id="KW-1185">Reference proteome</keyword>
<dbReference type="AlphaFoldDB" id="A0A5D2L6D2"/>
<organism evidence="1 2">
    <name type="scientific">Gossypium tomentosum</name>
    <name type="common">Hawaiian cotton</name>
    <name type="synonym">Gossypium sandvicense</name>
    <dbReference type="NCBI Taxonomy" id="34277"/>
    <lineage>
        <taxon>Eukaryota</taxon>
        <taxon>Viridiplantae</taxon>
        <taxon>Streptophyta</taxon>
        <taxon>Embryophyta</taxon>
        <taxon>Tracheophyta</taxon>
        <taxon>Spermatophyta</taxon>
        <taxon>Magnoliopsida</taxon>
        <taxon>eudicotyledons</taxon>
        <taxon>Gunneridae</taxon>
        <taxon>Pentapetalae</taxon>
        <taxon>rosids</taxon>
        <taxon>malvids</taxon>
        <taxon>Malvales</taxon>
        <taxon>Malvaceae</taxon>
        <taxon>Malvoideae</taxon>
        <taxon>Gossypium</taxon>
    </lineage>
</organism>
<sequence length="167" mass="18794">MAPFFLKFSPRKSLISHGRQYFLSAFSNKHSALPWLMKPQRPLHSLSLPSPPWCPPLFLDFSSATIYGVAFFILKSPHVSQLSFDTRSLSIHQVISPITLSPLSFSLSSSPDPIKGTQLSISLPDDDVLNFFFIIFSTSPLSSALQWLSPPQTFNKKTPFYLYLMPV</sequence>